<feature type="non-terminal residue" evidence="1">
    <location>
        <position position="70"/>
    </location>
</feature>
<dbReference type="HOGENOM" id="CLU_2764755_0_0_1"/>
<gene>
    <name evidence="1" type="ORF">K443DRAFT_38377</name>
</gene>
<organism evidence="1 2">
    <name type="scientific">Laccaria amethystina LaAM-08-1</name>
    <dbReference type="NCBI Taxonomy" id="1095629"/>
    <lineage>
        <taxon>Eukaryota</taxon>
        <taxon>Fungi</taxon>
        <taxon>Dikarya</taxon>
        <taxon>Basidiomycota</taxon>
        <taxon>Agaricomycotina</taxon>
        <taxon>Agaricomycetes</taxon>
        <taxon>Agaricomycetidae</taxon>
        <taxon>Agaricales</taxon>
        <taxon>Agaricineae</taxon>
        <taxon>Hydnangiaceae</taxon>
        <taxon>Laccaria</taxon>
    </lineage>
</organism>
<sequence length="70" mass="8236">MWTISRCMNSVTRGDFVKDRNNKKSDTENSMVSKSYWMLSEAQQRQRDISERKASPTRRRILKIAAKSLI</sequence>
<keyword evidence="2" id="KW-1185">Reference proteome</keyword>
<reference evidence="2" key="2">
    <citation type="submission" date="2015-01" db="EMBL/GenBank/DDBJ databases">
        <title>Evolutionary Origins and Diversification of the Mycorrhizal Mutualists.</title>
        <authorList>
            <consortium name="DOE Joint Genome Institute"/>
            <consortium name="Mycorrhizal Genomics Consortium"/>
            <person name="Kohler A."/>
            <person name="Kuo A."/>
            <person name="Nagy L.G."/>
            <person name="Floudas D."/>
            <person name="Copeland A."/>
            <person name="Barry K.W."/>
            <person name="Cichocki N."/>
            <person name="Veneault-Fourrey C."/>
            <person name="LaButti K."/>
            <person name="Lindquist E.A."/>
            <person name="Lipzen A."/>
            <person name="Lundell T."/>
            <person name="Morin E."/>
            <person name="Murat C."/>
            <person name="Riley R."/>
            <person name="Ohm R."/>
            <person name="Sun H."/>
            <person name="Tunlid A."/>
            <person name="Henrissat B."/>
            <person name="Grigoriev I.V."/>
            <person name="Hibbett D.S."/>
            <person name="Martin F."/>
        </authorList>
    </citation>
    <scope>NUCLEOTIDE SEQUENCE [LARGE SCALE GENOMIC DNA]</scope>
    <source>
        <strain evidence="2">LaAM-08-1</strain>
    </source>
</reference>
<dbReference type="EMBL" id="KN838559">
    <property type="protein sequence ID" value="KIK05576.1"/>
    <property type="molecule type" value="Genomic_DNA"/>
</dbReference>
<dbReference type="Proteomes" id="UP000054477">
    <property type="component" value="Unassembled WGS sequence"/>
</dbReference>
<name>A0A0C9XKM9_9AGAR</name>
<proteinExistence type="predicted"/>
<evidence type="ECO:0000313" key="2">
    <source>
        <dbReference type="Proteomes" id="UP000054477"/>
    </source>
</evidence>
<reference evidence="1 2" key="1">
    <citation type="submission" date="2014-04" db="EMBL/GenBank/DDBJ databases">
        <authorList>
            <consortium name="DOE Joint Genome Institute"/>
            <person name="Kuo A."/>
            <person name="Kohler A."/>
            <person name="Nagy L.G."/>
            <person name="Floudas D."/>
            <person name="Copeland A."/>
            <person name="Barry K.W."/>
            <person name="Cichocki N."/>
            <person name="Veneault-Fourrey C."/>
            <person name="LaButti K."/>
            <person name="Lindquist E.A."/>
            <person name="Lipzen A."/>
            <person name="Lundell T."/>
            <person name="Morin E."/>
            <person name="Murat C."/>
            <person name="Sun H."/>
            <person name="Tunlid A."/>
            <person name="Henrissat B."/>
            <person name="Grigoriev I.V."/>
            <person name="Hibbett D.S."/>
            <person name="Martin F."/>
            <person name="Nordberg H.P."/>
            <person name="Cantor M.N."/>
            <person name="Hua S.X."/>
        </authorList>
    </citation>
    <scope>NUCLEOTIDE SEQUENCE [LARGE SCALE GENOMIC DNA]</scope>
    <source>
        <strain evidence="1 2">LaAM-08-1</strain>
    </source>
</reference>
<dbReference type="OrthoDB" id="410307at2759"/>
<dbReference type="AlphaFoldDB" id="A0A0C9XKM9"/>
<protein>
    <submittedName>
        <fullName evidence="1">Uncharacterized protein</fullName>
    </submittedName>
</protein>
<accession>A0A0C9XKM9</accession>
<evidence type="ECO:0000313" key="1">
    <source>
        <dbReference type="EMBL" id="KIK05576.1"/>
    </source>
</evidence>